<dbReference type="Proteomes" id="UP000800092">
    <property type="component" value="Unassembled WGS sequence"/>
</dbReference>
<keyword evidence="3" id="KW-1185">Reference proteome</keyword>
<protein>
    <submittedName>
        <fullName evidence="2">Uncharacterized protein</fullName>
    </submittedName>
</protein>
<evidence type="ECO:0000256" key="1">
    <source>
        <dbReference type="SAM" id="MobiDB-lite"/>
    </source>
</evidence>
<dbReference type="EMBL" id="ML991772">
    <property type="protein sequence ID" value="KAF2239733.1"/>
    <property type="molecule type" value="Genomic_DNA"/>
</dbReference>
<reference evidence="2" key="1">
    <citation type="journal article" date="2020" name="Stud. Mycol.">
        <title>101 Dothideomycetes genomes: a test case for predicting lifestyles and emergence of pathogens.</title>
        <authorList>
            <person name="Haridas S."/>
            <person name="Albert R."/>
            <person name="Binder M."/>
            <person name="Bloem J."/>
            <person name="Labutti K."/>
            <person name="Salamov A."/>
            <person name="Andreopoulos B."/>
            <person name="Baker S."/>
            <person name="Barry K."/>
            <person name="Bills G."/>
            <person name="Bluhm B."/>
            <person name="Cannon C."/>
            <person name="Castanera R."/>
            <person name="Culley D."/>
            <person name="Daum C."/>
            <person name="Ezra D."/>
            <person name="Gonzalez J."/>
            <person name="Henrissat B."/>
            <person name="Kuo A."/>
            <person name="Liang C."/>
            <person name="Lipzen A."/>
            <person name="Lutzoni F."/>
            <person name="Magnuson J."/>
            <person name="Mondo S."/>
            <person name="Nolan M."/>
            <person name="Ohm R."/>
            <person name="Pangilinan J."/>
            <person name="Park H.-J."/>
            <person name="Ramirez L."/>
            <person name="Alfaro M."/>
            <person name="Sun H."/>
            <person name="Tritt A."/>
            <person name="Yoshinaga Y."/>
            <person name="Zwiers L.-H."/>
            <person name="Turgeon B."/>
            <person name="Goodwin S."/>
            <person name="Spatafora J."/>
            <person name="Crous P."/>
            <person name="Grigoriev I."/>
        </authorList>
    </citation>
    <scope>NUCLEOTIDE SEQUENCE</scope>
    <source>
        <strain evidence="2">Tuck. ex Michener</strain>
    </source>
</reference>
<feature type="region of interest" description="Disordered" evidence="1">
    <location>
        <begin position="1"/>
        <end position="32"/>
    </location>
</feature>
<gene>
    <name evidence="2" type="ORF">EV356DRAFT_108962</name>
</gene>
<evidence type="ECO:0000313" key="2">
    <source>
        <dbReference type="EMBL" id="KAF2239733.1"/>
    </source>
</evidence>
<proteinExistence type="predicted"/>
<name>A0A6A6HQC5_VIRVR</name>
<organism evidence="2 3">
    <name type="scientific">Viridothelium virens</name>
    <name type="common">Speckled blister lichen</name>
    <name type="synonym">Trypethelium virens</name>
    <dbReference type="NCBI Taxonomy" id="1048519"/>
    <lineage>
        <taxon>Eukaryota</taxon>
        <taxon>Fungi</taxon>
        <taxon>Dikarya</taxon>
        <taxon>Ascomycota</taxon>
        <taxon>Pezizomycotina</taxon>
        <taxon>Dothideomycetes</taxon>
        <taxon>Dothideomycetes incertae sedis</taxon>
        <taxon>Trypetheliales</taxon>
        <taxon>Trypetheliaceae</taxon>
        <taxon>Viridothelium</taxon>
    </lineage>
</organism>
<dbReference type="AlphaFoldDB" id="A0A6A6HQC5"/>
<sequence length="226" mass="26403">MACLDRLPSTRPLQPTIKRRKAQKREEGEELVRKRAEPIQRLFDPPDDELSLVECQQAAGCIIRASRATSPYQLRWHRPTHDDGEGGSKDNRHLGTFANHRWYLGRVAAAVRDPVWPGCRCHLPVIPAIDGILVRGRSAQAARLHHHLHIPLQRLRGRVSRLSRHDDHEESLLQLEKLLQKRKAFPRRAHPLSQHQTKILRDPVWPGGRRDRRREDYHRYCWTTVH</sequence>
<accession>A0A6A6HQC5</accession>
<evidence type="ECO:0000313" key="3">
    <source>
        <dbReference type="Proteomes" id="UP000800092"/>
    </source>
</evidence>